<proteinExistence type="predicted"/>
<evidence type="ECO:0008006" key="4">
    <source>
        <dbReference type="Google" id="ProtNLM"/>
    </source>
</evidence>
<dbReference type="Pfam" id="PF12969">
    <property type="entry name" value="DUF3857"/>
    <property type="match status" value="1"/>
</dbReference>
<accession>A0A212J187</accession>
<evidence type="ECO:0000313" key="3">
    <source>
        <dbReference type="EMBL" id="SBV93253.1"/>
    </source>
</evidence>
<reference evidence="3" key="1">
    <citation type="submission" date="2016-04" db="EMBL/GenBank/DDBJ databases">
        <authorList>
            <person name="Evans L.H."/>
            <person name="Alamgir A."/>
            <person name="Owens N."/>
            <person name="Weber N.D."/>
            <person name="Virtaneva K."/>
            <person name="Barbian K."/>
            <person name="Babar A."/>
            <person name="Rosenke K."/>
        </authorList>
    </citation>
    <scope>NUCLEOTIDE SEQUENCE</scope>
    <source>
        <strain evidence="3">86-2</strain>
    </source>
</reference>
<dbReference type="AlphaFoldDB" id="A0A212J187"/>
<sequence>MKFVAIVILYIIPLFAVSQDFRSEYIKYKSHNQIKGDKLIRTDSVILQINERMGDHDAEILINYSKGDKVSVGDAWIEDMQGNIVRKLKNKEITDRSSISDISVYEDDFVKTFELKHNQYPYRIVYSFRVIYSKFLSLASLNYTNSRTPIISGELVAEVPIGLPITFKQRNTDAPAIDTINNNIRYVWKYNYRPLKTKELNASPNNTEAPIIHAAPINFKYGVEGNKENWKSFGNWVYRLNRGRDILPAPEQAKINSLLSDVTDDKEKAKILYQYLQDYTRYINVSINIGGMQTYPASYVCTNKYGDCKALTNYMQAMLKYAGIKSYYTLIFAGGQIVDVDTTFPSQVFNHAILTIPFEKDTVYVECTSKNTPFGYMGTFTQARKALLIDENDSHFVNIPPLNPNDVLCSRSILVDFKTSDVKLTSRARGDNYESLIYLASDINKNTIDKYIRNTILTGSYDLINFNLEKAALDNPSIKLNAECQFHNLLKKYEDNLVIEPFSIEIPTYEAPETRKSDLQIDYPSFYKDTICYSLPDDKKVKLPEDINMECDYGKYSISYKQKNNEVYIYKSILISSGRYNLIEYKEFYDFITTVKNNELKKIYLQYI</sequence>
<organism evidence="3">
    <name type="scientific">uncultured Dysgonomonas sp</name>
    <dbReference type="NCBI Taxonomy" id="206096"/>
    <lineage>
        <taxon>Bacteria</taxon>
        <taxon>Pseudomonadati</taxon>
        <taxon>Bacteroidota</taxon>
        <taxon>Bacteroidia</taxon>
        <taxon>Bacteroidales</taxon>
        <taxon>Dysgonomonadaceae</taxon>
        <taxon>Dysgonomonas</taxon>
        <taxon>environmental samples</taxon>
    </lineage>
</organism>
<dbReference type="Gene3D" id="2.60.120.1130">
    <property type="match status" value="1"/>
</dbReference>
<dbReference type="EMBL" id="FLUL01000001">
    <property type="protein sequence ID" value="SBV93253.1"/>
    <property type="molecule type" value="Genomic_DNA"/>
</dbReference>
<dbReference type="SUPFAM" id="SSF54001">
    <property type="entry name" value="Cysteine proteinases"/>
    <property type="match status" value="1"/>
</dbReference>
<dbReference type="Pfam" id="PF01841">
    <property type="entry name" value="Transglut_core"/>
    <property type="match status" value="1"/>
</dbReference>
<dbReference type="Gene3D" id="2.60.40.3140">
    <property type="match status" value="1"/>
</dbReference>
<dbReference type="RefSeq" id="WP_296946836.1">
    <property type="nucleotide sequence ID" value="NZ_LT599021.1"/>
</dbReference>
<evidence type="ECO:0000259" key="2">
    <source>
        <dbReference type="Pfam" id="PF12969"/>
    </source>
</evidence>
<gene>
    <name evidence="3" type="ORF">KL86DYS2_10508</name>
</gene>
<evidence type="ECO:0000259" key="1">
    <source>
        <dbReference type="Pfam" id="PF01841"/>
    </source>
</evidence>
<feature type="domain" description="DUF3857" evidence="2">
    <location>
        <begin position="41"/>
        <end position="191"/>
    </location>
</feature>
<protein>
    <recommendedName>
        <fullName evidence="4">DUF3857 domain-containing protein</fullName>
    </recommendedName>
</protein>
<name>A0A212J187_9BACT</name>
<dbReference type="InterPro" id="IPR002931">
    <property type="entry name" value="Transglutaminase-like"/>
</dbReference>
<feature type="domain" description="Transglutaminase-like" evidence="1">
    <location>
        <begin position="258"/>
        <end position="336"/>
    </location>
</feature>
<dbReference type="InterPro" id="IPR038765">
    <property type="entry name" value="Papain-like_cys_pep_sf"/>
</dbReference>
<dbReference type="InterPro" id="IPR024618">
    <property type="entry name" value="DUF3857"/>
</dbReference>
<dbReference type="Gene3D" id="3.10.620.30">
    <property type="match status" value="1"/>
</dbReference>